<dbReference type="PROSITE" id="PS50972">
    <property type="entry name" value="PTERIN_BINDING"/>
    <property type="match status" value="1"/>
</dbReference>
<evidence type="ECO:0000256" key="8">
    <source>
        <dbReference type="ARBA" id="ARBA00022723"/>
    </source>
</evidence>
<comment type="function">
    <text evidence="12 13">Catalyzes the condensation of para-aminobenzoate (pABA) with 6-hydroxymethyl-7,8-dihydropterin diphosphate (DHPt-PP) to form 7,8-dihydropteroate (H2Pte), the immediate precursor of folate derivatives.</text>
</comment>
<evidence type="ECO:0000259" key="14">
    <source>
        <dbReference type="PROSITE" id="PS50972"/>
    </source>
</evidence>
<dbReference type="UniPathway" id="UPA00077">
    <property type="reaction ID" value="UER00156"/>
</dbReference>
<evidence type="ECO:0000256" key="7">
    <source>
        <dbReference type="ARBA" id="ARBA00022679"/>
    </source>
</evidence>
<organism evidence="15 16">
    <name type="scientific">Jeotgalibacillus campisalis</name>
    <dbReference type="NCBI Taxonomy" id="220754"/>
    <lineage>
        <taxon>Bacteria</taxon>
        <taxon>Bacillati</taxon>
        <taxon>Bacillota</taxon>
        <taxon>Bacilli</taxon>
        <taxon>Bacillales</taxon>
        <taxon>Caryophanaceae</taxon>
        <taxon>Jeotgalibacillus</taxon>
    </lineage>
</organism>
<evidence type="ECO:0000313" key="16">
    <source>
        <dbReference type="Proteomes" id="UP000031972"/>
    </source>
</evidence>
<dbReference type="GO" id="GO:0046654">
    <property type="term" value="P:tetrahydrofolate biosynthetic process"/>
    <property type="evidence" value="ECO:0007669"/>
    <property type="project" value="UniProtKB-UniPathway"/>
</dbReference>
<keyword evidence="10 13" id="KW-0289">Folate biosynthesis</keyword>
<dbReference type="InterPro" id="IPR000489">
    <property type="entry name" value="Pterin-binding_dom"/>
</dbReference>
<dbReference type="GO" id="GO:0005829">
    <property type="term" value="C:cytosol"/>
    <property type="evidence" value="ECO:0007669"/>
    <property type="project" value="TreeGrafter"/>
</dbReference>
<dbReference type="FunFam" id="3.20.20.20:FF:000006">
    <property type="entry name" value="Dihydropteroate synthase"/>
    <property type="match status" value="1"/>
</dbReference>
<dbReference type="GO" id="GO:0046872">
    <property type="term" value="F:metal ion binding"/>
    <property type="evidence" value="ECO:0007669"/>
    <property type="project" value="UniProtKB-KW"/>
</dbReference>
<dbReference type="GO" id="GO:0004156">
    <property type="term" value="F:dihydropteroate synthase activity"/>
    <property type="evidence" value="ECO:0007669"/>
    <property type="project" value="UniProtKB-EC"/>
</dbReference>
<evidence type="ECO:0000256" key="13">
    <source>
        <dbReference type="RuleBase" id="RU361205"/>
    </source>
</evidence>
<dbReference type="InterPro" id="IPR045031">
    <property type="entry name" value="DHP_synth-like"/>
</dbReference>
<keyword evidence="9 13" id="KW-0460">Magnesium</keyword>
<protein>
    <recommendedName>
        <fullName evidence="6 13">Dihydropteroate synthase</fullName>
        <shortName evidence="13">DHPS</shortName>
        <ecNumber evidence="5 13">2.5.1.15</ecNumber>
    </recommendedName>
    <alternativeName>
        <fullName evidence="11 13">Dihydropteroate pyrophosphorylase</fullName>
    </alternativeName>
</protein>
<dbReference type="EMBL" id="JXRR01000004">
    <property type="protein sequence ID" value="KIL52481.1"/>
    <property type="molecule type" value="Genomic_DNA"/>
</dbReference>
<dbReference type="EC" id="2.5.1.15" evidence="5 13"/>
<comment type="caution">
    <text evidence="15">The sequence shown here is derived from an EMBL/GenBank/DDBJ whole genome shotgun (WGS) entry which is preliminary data.</text>
</comment>
<evidence type="ECO:0000256" key="2">
    <source>
        <dbReference type="ARBA" id="ARBA00001946"/>
    </source>
</evidence>
<proteinExistence type="inferred from homology"/>
<dbReference type="CDD" id="cd00739">
    <property type="entry name" value="DHPS"/>
    <property type="match status" value="1"/>
</dbReference>
<keyword evidence="8 13" id="KW-0479">Metal-binding</keyword>
<dbReference type="Proteomes" id="UP000031972">
    <property type="component" value="Unassembled WGS sequence"/>
</dbReference>
<dbReference type="PANTHER" id="PTHR20941:SF1">
    <property type="entry name" value="FOLIC ACID SYNTHESIS PROTEIN FOL1"/>
    <property type="match status" value="1"/>
</dbReference>
<gene>
    <name evidence="15" type="ORF">KR50_06090</name>
</gene>
<dbReference type="PATRIC" id="fig|220754.4.peg.622"/>
<comment type="similarity">
    <text evidence="4 13">Belongs to the DHPS family.</text>
</comment>
<evidence type="ECO:0000256" key="10">
    <source>
        <dbReference type="ARBA" id="ARBA00022909"/>
    </source>
</evidence>
<dbReference type="NCBIfam" id="TIGR01496">
    <property type="entry name" value="DHPS"/>
    <property type="match status" value="1"/>
</dbReference>
<evidence type="ECO:0000256" key="9">
    <source>
        <dbReference type="ARBA" id="ARBA00022842"/>
    </source>
</evidence>
<evidence type="ECO:0000256" key="1">
    <source>
        <dbReference type="ARBA" id="ARBA00000012"/>
    </source>
</evidence>
<dbReference type="SUPFAM" id="SSF51717">
    <property type="entry name" value="Dihydropteroate synthetase-like"/>
    <property type="match status" value="1"/>
</dbReference>
<dbReference type="PANTHER" id="PTHR20941">
    <property type="entry name" value="FOLATE SYNTHESIS PROTEINS"/>
    <property type="match status" value="1"/>
</dbReference>
<evidence type="ECO:0000256" key="5">
    <source>
        <dbReference type="ARBA" id="ARBA00012458"/>
    </source>
</evidence>
<comment type="pathway">
    <text evidence="3 13">Cofactor biosynthesis; tetrahydrofolate biosynthesis; 7,8-dihydrofolate from 2-amino-4-hydroxy-6-hydroxymethyl-7,8-dihydropteridine diphosphate and 4-aminobenzoate: step 1/2.</text>
</comment>
<name>A0A0C2W7B7_9BACL</name>
<evidence type="ECO:0000256" key="4">
    <source>
        <dbReference type="ARBA" id="ARBA00009503"/>
    </source>
</evidence>
<reference evidence="15 16" key="1">
    <citation type="submission" date="2015-01" db="EMBL/GenBank/DDBJ databases">
        <title>Jeotgalibacillus campisalis genome sequencing.</title>
        <authorList>
            <person name="Goh K.M."/>
            <person name="Chan K.-G."/>
            <person name="Yaakop A.S."/>
            <person name="Ee R."/>
            <person name="Gan H.M."/>
            <person name="Chan C.S."/>
        </authorList>
    </citation>
    <scope>NUCLEOTIDE SEQUENCE [LARGE SCALE GENOMIC DNA]</scope>
    <source>
        <strain evidence="15 16">SF-57</strain>
    </source>
</reference>
<keyword evidence="16" id="KW-1185">Reference proteome</keyword>
<feature type="domain" description="Pterin-binding" evidence="14">
    <location>
        <begin position="16"/>
        <end position="262"/>
    </location>
</feature>
<dbReference type="Pfam" id="PF00809">
    <property type="entry name" value="Pterin_bind"/>
    <property type="match status" value="1"/>
</dbReference>
<evidence type="ECO:0000313" key="15">
    <source>
        <dbReference type="EMBL" id="KIL52481.1"/>
    </source>
</evidence>
<dbReference type="InterPro" id="IPR006390">
    <property type="entry name" value="DHP_synth_dom"/>
</dbReference>
<dbReference type="InterPro" id="IPR011005">
    <property type="entry name" value="Dihydropteroate_synth-like_sf"/>
</dbReference>
<comment type="cofactor">
    <cofactor evidence="2 13">
        <name>Mg(2+)</name>
        <dbReference type="ChEBI" id="CHEBI:18420"/>
    </cofactor>
</comment>
<accession>A0A0C2W7B7</accession>
<dbReference type="AlphaFoldDB" id="A0A0C2W7B7"/>
<dbReference type="PROSITE" id="PS00792">
    <property type="entry name" value="DHPS_1"/>
    <property type="match status" value="1"/>
</dbReference>
<dbReference type="PROSITE" id="PS00793">
    <property type="entry name" value="DHPS_2"/>
    <property type="match status" value="1"/>
</dbReference>
<dbReference type="Gene3D" id="3.20.20.20">
    <property type="entry name" value="Dihydropteroate synthase-like"/>
    <property type="match status" value="1"/>
</dbReference>
<dbReference type="RefSeq" id="WP_041054594.1">
    <property type="nucleotide sequence ID" value="NZ_JXRR01000004.1"/>
</dbReference>
<keyword evidence="7 13" id="KW-0808">Transferase</keyword>
<evidence type="ECO:0000256" key="12">
    <source>
        <dbReference type="ARBA" id="ARBA00053449"/>
    </source>
</evidence>
<sequence length="272" mass="29765">MMLNCRNKQLDLSQKTAIMGILNVTPDSFSDGGQFDEQQKAVEKAKEMVQQGADIIDIGGESTRPGHQPVSAEEEIARVVPMIRAIVKEVDVPISIDTYKASTAQAAIEAGASIINDVWGAKREPEIADLAAQYQVPIILMHNRTNRQYDSFMKEALEDLNESILIAKQAGVQNNQIILDPGIGFVKSQKQNIEMMKNLDKVVEMGYPVLLGTSRKSMIGNILDLPASERMEGTGATVCFGIQKGCHIMRVHDVKEIARMAKVMDVLVGKGG</sequence>
<evidence type="ECO:0000256" key="6">
    <source>
        <dbReference type="ARBA" id="ARBA00016919"/>
    </source>
</evidence>
<evidence type="ECO:0000256" key="3">
    <source>
        <dbReference type="ARBA" id="ARBA00004763"/>
    </source>
</evidence>
<dbReference type="OrthoDB" id="9811744at2"/>
<evidence type="ECO:0000256" key="11">
    <source>
        <dbReference type="ARBA" id="ARBA00030193"/>
    </source>
</evidence>
<dbReference type="GO" id="GO:0046656">
    <property type="term" value="P:folic acid biosynthetic process"/>
    <property type="evidence" value="ECO:0007669"/>
    <property type="project" value="UniProtKB-KW"/>
</dbReference>
<comment type="catalytic activity">
    <reaction evidence="1">
        <text>(7,8-dihydropterin-6-yl)methyl diphosphate + 4-aminobenzoate = 7,8-dihydropteroate + diphosphate</text>
        <dbReference type="Rhea" id="RHEA:19949"/>
        <dbReference type="ChEBI" id="CHEBI:17836"/>
        <dbReference type="ChEBI" id="CHEBI:17839"/>
        <dbReference type="ChEBI" id="CHEBI:33019"/>
        <dbReference type="ChEBI" id="CHEBI:72950"/>
        <dbReference type="EC" id="2.5.1.15"/>
    </reaction>
</comment>